<organism evidence="2 3">
    <name type="scientific">Corallococcus carmarthensis</name>
    <dbReference type="NCBI Taxonomy" id="2316728"/>
    <lineage>
        <taxon>Bacteria</taxon>
        <taxon>Pseudomonadati</taxon>
        <taxon>Myxococcota</taxon>
        <taxon>Myxococcia</taxon>
        <taxon>Myxococcales</taxon>
        <taxon>Cystobacterineae</taxon>
        <taxon>Myxococcaceae</taxon>
        <taxon>Corallococcus</taxon>
    </lineage>
</organism>
<dbReference type="SUPFAM" id="SSF53795">
    <property type="entry name" value="PEP carboxykinase-like"/>
    <property type="match status" value="1"/>
</dbReference>
<reference evidence="3" key="1">
    <citation type="submission" date="2018-09" db="EMBL/GenBank/DDBJ databases">
        <authorList>
            <person name="Livingstone P.G."/>
            <person name="Whitworth D.E."/>
        </authorList>
    </citation>
    <scope>NUCLEOTIDE SEQUENCE [LARGE SCALE GENOMIC DNA]</scope>
    <source>
        <strain evidence="3">CA043D</strain>
    </source>
</reference>
<dbReference type="EMBL" id="RAWE01000058">
    <property type="protein sequence ID" value="RKH02168.1"/>
    <property type="molecule type" value="Genomic_DNA"/>
</dbReference>
<proteinExistence type="predicted"/>
<keyword evidence="3" id="KW-1185">Reference proteome</keyword>
<accession>A0A3A8K1J3</accession>
<evidence type="ECO:0000313" key="2">
    <source>
        <dbReference type="EMBL" id="RKH02168.1"/>
    </source>
</evidence>
<name>A0A3A8K1J3_9BACT</name>
<protein>
    <recommendedName>
        <fullName evidence="4">SynChlorMet cassette protein ScmC</fullName>
    </recommendedName>
</protein>
<dbReference type="InterPro" id="IPR027417">
    <property type="entry name" value="P-loop_NTPase"/>
</dbReference>
<feature type="region of interest" description="Disordered" evidence="1">
    <location>
        <begin position="62"/>
        <end position="84"/>
    </location>
</feature>
<comment type="caution">
    <text evidence="2">The sequence shown here is derived from an EMBL/GenBank/DDBJ whole genome shotgun (WGS) entry which is preliminary data.</text>
</comment>
<dbReference type="Proteomes" id="UP000268313">
    <property type="component" value="Unassembled WGS sequence"/>
</dbReference>
<evidence type="ECO:0000256" key="1">
    <source>
        <dbReference type="SAM" id="MobiDB-lite"/>
    </source>
</evidence>
<dbReference type="OrthoDB" id="5500277at2"/>
<sequence>MRAVNRGDPLAGPRDGALRITLAGWTVSLDVEEEALASPLRRVFGAFLAPDAVASDARLVMRTPSTPTAPPTVQELPRLEPGDSGTLRVEGSEYSAVLSQDRSHADVTGSGRYPVENVIKVMLASALAKRGGLLIHGVGLVHEGRTALFVGHSGAGKSTLGGLWREAGGVVLADELVAVWPVHGGGWRASGTPWNVPIRTAEATLVAVGTLGWDAASRWETQGAGEVARVLLLNALLPEPTAAGRGALVGAAGRVLSSVETARLVFARDASAADVVRSRLDAVVRP</sequence>
<evidence type="ECO:0000313" key="3">
    <source>
        <dbReference type="Proteomes" id="UP000268313"/>
    </source>
</evidence>
<evidence type="ECO:0008006" key="4">
    <source>
        <dbReference type="Google" id="ProtNLM"/>
    </source>
</evidence>
<dbReference type="Gene3D" id="3.40.50.300">
    <property type="entry name" value="P-loop containing nucleotide triphosphate hydrolases"/>
    <property type="match status" value="1"/>
</dbReference>
<gene>
    <name evidence="2" type="ORF">D7X32_17745</name>
</gene>
<dbReference type="AlphaFoldDB" id="A0A3A8K1J3"/>